<protein>
    <submittedName>
        <fullName evidence="4">Bacterial dynamin-like protein</fullName>
        <ecNumber evidence="4">3.6.5.5</ecNumber>
    </submittedName>
</protein>
<dbReference type="Pfam" id="PF00350">
    <property type="entry name" value="Dynamin_N"/>
    <property type="match status" value="1"/>
</dbReference>
<keyword evidence="4" id="KW-0378">Hydrolase</keyword>
<dbReference type="EMBL" id="CP020559">
    <property type="protein sequence ID" value="ARE86048.1"/>
    <property type="molecule type" value="Genomic_DNA"/>
</dbReference>
<dbReference type="Proteomes" id="UP000177894">
    <property type="component" value="Chromosome"/>
</dbReference>
<feature type="coiled-coil region" evidence="1">
    <location>
        <begin position="336"/>
        <end position="381"/>
    </location>
</feature>
<dbReference type="KEGG" id="cfm:BJL90_07350"/>
<keyword evidence="1" id="KW-0175">Coiled coil</keyword>
<evidence type="ECO:0000313" key="4">
    <source>
        <dbReference type="EMBL" id="ARE86048.1"/>
    </source>
</evidence>
<evidence type="ECO:0000313" key="3">
    <source>
        <dbReference type="EMBL" id="AOY75728.1"/>
    </source>
</evidence>
<dbReference type="GO" id="GO:0016787">
    <property type="term" value="F:hydrolase activity"/>
    <property type="evidence" value="ECO:0007669"/>
    <property type="project" value="UniProtKB-KW"/>
</dbReference>
<dbReference type="PANTHER" id="PTHR43681">
    <property type="entry name" value="TRANSMEMBRANE GTPASE FZO"/>
    <property type="match status" value="1"/>
</dbReference>
<dbReference type="EC" id="3.6.5.5" evidence="4"/>
<reference evidence="3 5" key="1">
    <citation type="submission" date="2016-10" db="EMBL/GenBank/DDBJ databases">
        <title>Complete Genome Sequence of Acetogen Clostridium formicoaceticum ATCC 27076.</title>
        <authorList>
            <person name="Bao T."/>
            <person name="Cheng C."/>
            <person name="Zhao J."/>
            <person name="Yang S.-T."/>
            <person name="Wang J."/>
            <person name="Wang M."/>
        </authorList>
    </citation>
    <scope>NUCLEOTIDE SEQUENCE [LARGE SCALE GENOMIC DNA]</scope>
    <source>
        <strain evidence="3 5">ATCC 27076</strain>
    </source>
</reference>
<gene>
    <name evidence="3" type="ORF">BJL90_07350</name>
    <name evidence="4" type="ORF">CLFO_03640</name>
</gene>
<dbReference type="InterPro" id="IPR045063">
    <property type="entry name" value="Dynamin_N"/>
</dbReference>
<evidence type="ECO:0000259" key="2">
    <source>
        <dbReference type="Pfam" id="PF00350"/>
    </source>
</evidence>
<dbReference type="InterPro" id="IPR027417">
    <property type="entry name" value="P-loop_NTPase"/>
</dbReference>
<organism evidence="4 6">
    <name type="scientific">Clostridium formicaceticum</name>
    <dbReference type="NCBI Taxonomy" id="1497"/>
    <lineage>
        <taxon>Bacteria</taxon>
        <taxon>Bacillati</taxon>
        <taxon>Bacillota</taxon>
        <taxon>Clostridia</taxon>
        <taxon>Eubacteriales</taxon>
        <taxon>Clostridiaceae</taxon>
        <taxon>Clostridium</taxon>
    </lineage>
</organism>
<keyword evidence="5" id="KW-1185">Reference proteome</keyword>
<name>A0AAC9RJ35_9CLOT</name>
<proteinExistence type="predicted"/>
<feature type="domain" description="Dynamin N-terminal" evidence="2">
    <location>
        <begin position="69"/>
        <end position="226"/>
    </location>
</feature>
<evidence type="ECO:0000256" key="1">
    <source>
        <dbReference type="SAM" id="Coils"/>
    </source>
</evidence>
<dbReference type="PANTHER" id="PTHR43681:SF1">
    <property type="entry name" value="SARCALUMENIN"/>
    <property type="match status" value="1"/>
</dbReference>
<reference evidence="4 6" key="2">
    <citation type="submission" date="2017-03" db="EMBL/GenBank/DDBJ databases">
        <title>Complete sequence of Clostridium formicaceticum DSM 92.</title>
        <authorList>
            <person name="Poehlein A."/>
            <person name="Karl M."/>
            <person name="Bengelsdorf F.R."/>
            <person name="Duerre P."/>
            <person name="Daniel R."/>
        </authorList>
    </citation>
    <scope>NUCLEOTIDE SEQUENCE [LARGE SCALE GENOMIC DNA]</scope>
    <source>
        <strain evidence="4 6">DSM 92</strain>
    </source>
</reference>
<evidence type="ECO:0000313" key="5">
    <source>
        <dbReference type="Proteomes" id="UP000177894"/>
    </source>
</evidence>
<dbReference type="AlphaFoldDB" id="A0AAC9RJ35"/>
<dbReference type="InterPro" id="IPR051943">
    <property type="entry name" value="TRAFAC_Dynamin-like_GTPase"/>
</dbReference>
<dbReference type="EMBL" id="CP017603">
    <property type="protein sequence ID" value="AOY75728.1"/>
    <property type="molecule type" value="Genomic_DNA"/>
</dbReference>
<dbReference type="SUPFAM" id="SSF52540">
    <property type="entry name" value="P-loop containing nucleoside triphosphate hydrolases"/>
    <property type="match status" value="1"/>
</dbReference>
<evidence type="ECO:0000313" key="6">
    <source>
        <dbReference type="Proteomes" id="UP000192478"/>
    </source>
</evidence>
<dbReference type="Proteomes" id="UP000192478">
    <property type="component" value="Chromosome"/>
</dbReference>
<accession>A0AAC9RJ35</accession>
<sequence length="597" mass="68345">MKNVIDESIMDRIFIDFEEVKNDIQSILDELLQFKIDKRIQVSVGSENIEKLHAWERNIKRRLNDDFSIVIIGDFKRGKSTLVNALLREQVVTTNVTPETVTINRISFGEKNSIEAVLQDGRRAMLDMVELNREKLEKIISKLPSPVAYIDIKVPVDALKGIRIVDTPGVGDLLRKFDHQVQDYMVHADAVIYVVSALSPLSETEQAFLCASILPQNFSKLFVVLNMVDCLESKEEVEKVKGLTNSKLANIFPNSYVYAVSCLDEFCRRKNLKRPKPDLKEVLERSFDAMYDTLQNDIVLKKDSIQTERCLNMLKIMISEIEGRIALIENMLLLNQSKLKILMDQYQNENSDLLQRINKHKESLKLEVREMHSEAREWMEDFLSRLEEEIRSAESTPLETLEKHFHFYMIDMLRSAMIECTNAHLKNIAELLKSTTTAFAYEFSNLTSVACSTKIATSTVEVSWTNLDATAAALNFIPGLGPLTLLGQAIIGFSKQKNTSNLQKKYTNNILNHYREIKESVFLELRSIYENLVQFAEQQINIIYQNQVEASVQAIKQAQEIAMKESTEKEEMHLGLDAAKQILASAKLRLSKYEEVS</sequence>
<dbReference type="RefSeq" id="WP_070965996.1">
    <property type="nucleotide sequence ID" value="NZ_CP017603.1"/>
</dbReference>
<dbReference type="Gene3D" id="3.40.50.300">
    <property type="entry name" value="P-loop containing nucleotide triphosphate hydrolases"/>
    <property type="match status" value="1"/>
</dbReference>